<sequence length="516" mass="53554">MPPAPPSVIQLHAADNVAVAAKTLARGEDFSVGGGAVTAAAEVRFGHKIALTAIAAGAPIHKYGQVIGYATRAISLGEHVHSHNLHLGELHLDYASASETPAPPAPITGRTFDGYLRADGRAGTRNYIAVISTVNCSASVAKYVAHAFDERRLADFPNIDGVIPFTHQSGCAMQFGGDAHQTLNRVMAGIARHPNIGGYLLIGLGCETGAMGYLVQQERLVQLDGSADQPAGAPLILSMQDQGGTAKTIEAGVARLVEMLPRVNDVRRQAIPASEIVLATECGGSDAYSGVTANPAVGAAADRIVAAGGISMLAETPEIFGAEQLLTRRAINVAVADKLIERIEWWKSYVGMFGVQLDNNPSPGNKEGGLTTIAEKSLGAVAKAGGTALVDVLQYAEAPTARGLMVMDTPGYDPASVTGMVAGGANVVVFTTGRGSCFGCKPTPSIKIATNTPMYERMVDDMDINAGEILQGVSVDAMGAKIFEEILAVASGKSTKSEALGIGEEEFVPWLVGPTL</sequence>
<dbReference type="OrthoDB" id="9804574at2"/>
<comment type="similarity">
    <text evidence="1">Belongs to the UxaA family.</text>
</comment>
<dbReference type="GO" id="GO:0016787">
    <property type="term" value="F:hydrolase activity"/>
    <property type="evidence" value="ECO:0007669"/>
    <property type="project" value="UniProtKB-KW"/>
</dbReference>
<dbReference type="InterPro" id="IPR007392">
    <property type="entry name" value="GD_AH_second"/>
</dbReference>
<dbReference type="Pfam" id="PF20629">
    <property type="entry name" value="GD_AH_C"/>
    <property type="match status" value="1"/>
</dbReference>
<dbReference type="RefSeq" id="WP_002651220.1">
    <property type="nucleotide sequence ID" value="NZ_CH672376.1"/>
</dbReference>
<reference evidence="4 5" key="1">
    <citation type="submission" date="2006-02" db="EMBL/GenBank/DDBJ databases">
        <authorList>
            <person name="Amann R."/>
            <person name="Ferriera S."/>
            <person name="Johnson J."/>
            <person name="Kravitz S."/>
            <person name="Halpern A."/>
            <person name="Remington K."/>
            <person name="Beeson K."/>
            <person name="Tran B."/>
            <person name="Rogers Y.-H."/>
            <person name="Friedman R."/>
            <person name="Venter J.C."/>
        </authorList>
    </citation>
    <scope>NUCLEOTIDE SEQUENCE [LARGE SCALE GENOMIC DNA]</scope>
    <source>
        <strain evidence="4 5">DSM 3645</strain>
    </source>
</reference>
<dbReference type="Pfam" id="PF04295">
    <property type="entry name" value="GD_AH_second"/>
    <property type="match status" value="1"/>
</dbReference>
<name>A3ZNA0_9BACT</name>
<dbReference type="InterPro" id="IPR048332">
    <property type="entry name" value="GD_AH_C"/>
</dbReference>
<evidence type="ECO:0000313" key="5">
    <source>
        <dbReference type="Proteomes" id="UP000004358"/>
    </source>
</evidence>
<dbReference type="AlphaFoldDB" id="A3ZNA0"/>
<keyword evidence="4" id="KW-0378">Hydrolase</keyword>
<dbReference type="PANTHER" id="PTHR30536:SF5">
    <property type="entry name" value="ALTRONATE DEHYDRATASE"/>
    <property type="match status" value="1"/>
</dbReference>
<dbReference type="InterPro" id="IPR044144">
    <property type="entry name" value="SAF_UxaA/GarD"/>
</dbReference>
<evidence type="ECO:0000256" key="1">
    <source>
        <dbReference type="ARBA" id="ARBA00010986"/>
    </source>
</evidence>
<dbReference type="GO" id="GO:0019698">
    <property type="term" value="P:D-galacturonate catabolic process"/>
    <property type="evidence" value="ECO:0007669"/>
    <property type="project" value="TreeGrafter"/>
</dbReference>
<dbReference type="GO" id="GO:0016829">
    <property type="term" value="F:lyase activity"/>
    <property type="evidence" value="ECO:0007669"/>
    <property type="project" value="UniProtKB-KW"/>
</dbReference>
<evidence type="ECO:0000259" key="3">
    <source>
        <dbReference type="SMART" id="SM00858"/>
    </source>
</evidence>
<dbReference type="InterPro" id="IPR052172">
    <property type="entry name" value="UxaA_altronate/galactarate_dh"/>
</dbReference>
<dbReference type="STRING" id="314230.DSM3645_16610"/>
<comment type="caution">
    <text evidence="4">The sequence shown here is derived from an EMBL/GenBank/DDBJ whole genome shotgun (WGS) entry which is preliminary data.</text>
</comment>
<feature type="domain" description="SAF" evidence="3">
    <location>
        <begin position="15"/>
        <end position="86"/>
    </location>
</feature>
<evidence type="ECO:0000256" key="2">
    <source>
        <dbReference type="ARBA" id="ARBA00023239"/>
    </source>
</evidence>
<gene>
    <name evidence="4" type="ORF">DSM3645_16610</name>
</gene>
<dbReference type="PANTHER" id="PTHR30536">
    <property type="entry name" value="ALTRONATE/GALACTARATE DEHYDRATASE"/>
    <property type="match status" value="1"/>
</dbReference>
<proteinExistence type="inferred from homology"/>
<dbReference type="HOGENOM" id="CLU_029189_0_0_0"/>
<evidence type="ECO:0000313" key="4">
    <source>
        <dbReference type="EMBL" id="EAQ81792.1"/>
    </source>
</evidence>
<keyword evidence="2" id="KW-0456">Lyase</keyword>
<dbReference type="Proteomes" id="UP000004358">
    <property type="component" value="Unassembled WGS sequence"/>
</dbReference>
<dbReference type="Pfam" id="PF08666">
    <property type="entry name" value="SAF"/>
    <property type="match status" value="1"/>
</dbReference>
<dbReference type="EMBL" id="AANZ01000003">
    <property type="protein sequence ID" value="EAQ81792.1"/>
    <property type="molecule type" value="Genomic_DNA"/>
</dbReference>
<protein>
    <submittedName>
        <fullName evidence="4">Hydrolase, UxaA family protein</fullName>
    </submittedName>
</protein>
<dbReference type="InterPro" id="IPR013974">
    <property type="entry name" value="SAF"/>
</dbReference>
<dbReference type="SMART" id="SM00858">
    <property type="entry name" value="SAF"/>
    <property type="match status" value="1"/>
</dbReference>
<organism evidence="4 5">
    <name type="scientific">Blastopirellula marina DSM 3645</name>
    <dbReference type="NCBI Taxonomy" id="314230"/>
    <lineage>
        <taxon>Bacteria</taxon>
        <taxon>Pseudomonadati</taxon>
        <taxon>Planctomycetota</taxon>
        <taxon>Planctomycetia</taxon>
        <taxon>Pirellulales</taxon>
        <taxon>Pirellulaceae</taxon>
        <taxon>Blastopirellula</taxon>
    </lineage>
</organism>
<dbReference type="eggNOG" id="COG2721">
    <property type="taxonomic scope" value="Bacteria"/>
</dbReference>
<dbReference type="CDD" id="cd11613">
    <property type="entry name" value="SAF_AH_GD"/>
    <property type="match status" value="1"/>
</dbReference>
<dbReference type="Gene3D" id="2.30.130.110">
    <property type="match status" value="1"/>
</dbReference>
<accession>A3ZNA0</accession>